<gene>
    <name evidence="1" type="ORF">SBRY_50156</name>
</gene>
<organism evidence="1 2">
    <name type="scientific">Actinacidiphila bryophytorum</name>
    <dbReference type="NCBI Taxonomy" id="1436133"/>
    <lineage>
        <taxon>Bacteria</taxon>
        <taxon>Bacillati</taxon>
        <taxon>Actinomycetota</taxon>
        <taxon>Actinomycetes</taxon>
        <taxon>Kitasatosporales</taxon>
        <taxon>Streptomycetaceae</taxon>
        <taxon>Actinacidiphila</taxon>
    </lineage>
</organism>
<dbReference type="EMBL" id="CAJVAX010000019">
    <property type="protein sequence ID" value="CAG7649660.1"/>
    <property type="molecule type" value="Genomic_DNA"/>
</dbReference>
<dbReference type="AlphaFoldDB" id="A0A9W4MI12"/>
<protein>
    <submittedName>
        <fullName evidence="1">Uncharacterized protein</fullName>
    </submittedName>
</protein>
<sequence length="176" mass="19337">MEQAMIVLPVRLTEMLNDVDGARAATLALDFAEHAADLEAEALTEDLRAATVEYVAAAREAIASGRATDRLVRAYESFFAAGWKAPGHSEFTSIHDSAVRFACQDMLIEAGALNKIGRTRLTCQYIARSAQSIVGSRSAERAAEGVDRRKADRAARWEEARWQIQHVIATEPNPHE</sequence>
<name>A0A9W4MI12_9ACTN</name>
<accession>A0A9W4MI12</accession>
<reference evidence="1" key="1">
    <citation type="submission" date="2021-06" db="EMBL/GenBank/DDBJ databases">
        <authorList>
            <person name="Arsene-Ploetze F."/>
        </authorList>
    </citation>
    <scope>NUCLEOTIDE SEQUENCE</scope>
    <source>
        <strain evidence="1">SBRY1</strain>
    </source>
</reference>
<proteinExistence type="predicted"/>
<keyword evidence="2" id="KW-1185">Reference proteome</keyword>
<evidence type="ECO:0000313" key="2">
    <source>
        <dbReference type="Proteomes" id="UP001153328"/>
    </source>
</evidence>
<comment type="caution">
    <text evidence="1">The sequence shown here is derived from an EMBL/GenBank/DDBJ whole genome shotgun (WGS) entry which is preliminary data.</text>
</comment>
<dbReference type="Proteomes" id="UP001153328">
    <property type="component" value="Unassembled WGS sequence"/>
</dbReference>
<evidence type="ECO:0000313" key="1">
    <source>
        <dbReference type="EMBL" id="CAG7649660.1"/>
    </source>
</evidence>